<keyword evidence="8" id="KW-0547">Nucleotide-binding</keyword>
<evidence type="ECO:0000259" key="21">
    <source>
        <dbReference type="PROSITE" id="PS50112"/>
    </source>
</evidence>
<evidence type="ECO:0000259" key="23">
    <source>
        <dbReference type="PROSITE" id="PS50885"/>
    </source>
</evidence>
<sequence>MFRTLSVRKQLLAVAAVVVAFFFYLASIVWEETQTITEAADGMGQGKDVIADVMPPPLYVLEAQLAALQLLNASPEQRESLFRTLQALKAVYDERNAYWATRALDPTVKAALLSTQKETADAYWALLLGHYAAAARAHDTTRLEALTPELWRRYHTHRSAVDVTVRLATQYADHTAATLAQTAADSRLYASVLTLLGALVAGALMLLSARCILCRLGGEPLAMQKAARQFASGDLTAVLKPEYGGEDSLAASLVLLRDNLRNTIEMLTEERARLRTLLNTLPDLVWLKSPDGVFIACNEKFERLVGAGEADIIGHVDHDFFPPTLADAFRQRDAEVIASGQPSVTEETVTYKSDGHEEILETIRTPMRDAAGRLIGVLGLARDITHMHRLMDDLTAARLEAQRSSRAKSTFLANMSHEIRTPMNAIIGMADLALTTDLNRKQLNYISKVKVASESLLNIINDILDFSKIEAGKLTMEKSPFLLDTIFDQLSGVVALRAEEQGVELHYDIGDDSRVLEGDPFRLGQVLINLVTNAVKFSAGGTVLVKADTVSVGDDEVELRCSVADQGIGMSPEQAASLFQPFTQADTSTTRQYGGTGLGLSISRQLVELMGGQIRVESGLGQGSTFHFSARFKTLGPDRRQGIAQFGARLAEHAHRPVLIIDDNPIACAILERMISQLGLRTEVVMSGSDALKKIEVDTPPDYLMFLVDWRMARLDGVETIRKLKRRYRSLGRTAPPMILVTAFSHHEEIDQISGEIDGLLAKPVSARHLYVEMAHCLGLADDAPHDSERRQPRVANWSRFRNLDILVVEDVEVNREVIGELLATSGLMARFAKDGQEALLAVEERCPDLILMDIQMPVMDGYAATRRLREIPAYRDVPIIALTANALLDEQEKCLAAGMNAHVAKPVRMDDLFEQMSRCLPDHGHDNPAEPEAPAETTPSPPAHPAVPGIDVAVGLSYVKKIDLYRRLLAKFRDTTGRRFEPDYARALADEDWETQARLAHTLKGIARTLGAYDLGEAAAALEEAVDQRARDLIQARFALTREALGVVLAGLEDLKDG</sequence>
<evidence type="ECO:0000256" key="2">
    <source>
        <dbReference type="ARBA" id="ARBA00004651"/>
    </source>
</evidence>
<evidence type="ECO:0000256" key="3">
    <source>
        <dbReference type="ARBA" id="ARBA00012438"/>
    </source>
</evidence>
<feature type="domain" description="PAC" evidence="22">
    <location>
        <begin position="344"/>
        <end position="396"/>
    </location>
</feature>
<dbReference type="CDD" id="cd00156">
    <property type="entry name" value="REC"/>
    <property type="match status" value="1"/>
</dbReference>
<dbReference type="InterPro" id="IPR036890">
    <property type="entry name" value="HATPase_C_sf"/>
</dbReference>
<dbReference type="SUPFAM" id="SSF55874">
    <property type="entry name" value="ATPase domain of HSP90 chaperone/DNA topoisomerase II/histidine kinase"/>
    <property type="match status" value="1"/>
</dbReference>
<evidence type="ECO:0000256" key="16">
    <source>
        <dbReference type="SAM" id="Coils"/>
    </source>
</evidence>
<evidence type="ECO:0000259" key="22">
    <source>
        <dbReference type="PROSITE" id="PS50113"/>
    </source>
</evidence>
<feature type="modified residue" description="Phosphohistidine" evidence="14">
    <location>
        <position position="1002"/>
    </location>
</feature>
<evidence type="ECO:0000313" key="25">
    <source>
        <dbReference type="EMBL" id="GLT24244.1"/>
    </source>
</evidence>
<feature type="domain" description="Response regulatory" evidence="20">
    <location>
        <begin position="657"/>
        <end position="778"/>
    </location>
</feature>
<evidence type="ECO:0000256" key="11">
    <source>
        <dbReference type="ARBA" id="ARBA00022989"/>
    </source>
</evidence>
<dbReference type="Gene3D" id="3.30.565.10">
    <property type="entry name" value="Histidine kinase-like ATPase, C-terminal domain"/>
    <property type="match status" value="1"/>
</dbReference>
<feature type="transmembrane region" description="Helical" evidence="18">
    <location>
        <begin position="12"/>
        <end position="30"/>
    </location>
</feature>
<reference evidence="26" key="1">
    <citation type="journal article" date="2019" name="Int. J. Syst. Evol. Microbiol.">
        <title>The Global Catalogue of Microorganisms (GCM) 10K type strain sequencing project: providing services to taxonomists for standard genome sequencing and annotation.</title>
        <authorList>
            <consortium name="The Broad Institute Genomics Platform"/>
            <consortium name="The Broad Institute Genome Sequencing Center for Infectious Disease"/>
            <person name="Wu L."/>
            <person name="Ma J."/>
        </authorList>
    </citation>
    <scope>NUCLEOTIDE SEQUENCE [LARGE SCALE GENOMIC DNA]</scope>
    <source>
        <strain evidence="26">NBRC 102407</strain>
    </source>
</reference>
<dbReference type="Gene3D" id="1.20.120.160">
    <property type="entry name" value="HPT domain"/>
    <property type="match status" value="1"/>
</dbReference>
<gene>
    <name evidence="25" type="ORF">GCM10007933_37180</name>
</gene>
<keyword evidence="10" id="KW-0067">ATP-binding</keyword>
<dbReference type="Gene3D" id="1.10.287.130">
    <property type="match status" value="1"/>
</dbReference>
<evidence type="ECO:0000259" key="20">
    <source>
        <dbReference type="PROSITE" id="PS50110"/>
    </source>
</evidence>
<feature type="modified residue" description="4-aspartylphosphate" evidence="15">
    <location>
        <position position="854"/>
    </location>
</feature>
<dbReference type="SMART" id="SM00387">
    <property type="entry name" value="HATPase_c"/>
    <property type="match status" value="1"/>
</dbReference>
<keyword evidence="16" id="KW-0175">Coiled coil</keyword>
<evidence type="ECO:0000313" key="26">
    <source>
        <dbReference type="Proteomes" id="UP001157167"/>
    </source>
</evidence>
<evidence type="ECO:0000259" key="24">
    <source>
        <dbReference type="PROSITE" id="PS50894"/>
    </source>
</evidence>
<feature type="domain" description="Response regulatory" evidence="20">
    <location>
        <begin position="805"/>
        <end position="921"/>
    </location>
</feature>
<evidence type="ECO:0000256" key="10">
    <source>
        <dbReference type="ARBA" id="ARBA00022840"/>
    </source>
</evidence>
<evidence type="ECO:0000256" key="12">
    <source>
        <dbReference type="ARBA" id="ARBA00023012"/>
    </source>
</evidence>
<dbReference type="Pfam" id="PF02518">
    <property type="entry name" value="HATPase_c"/>
    <property type="match status" value="1"/>
</dbReference>
<feature type="domain" description="HAMP" evidence="23">
    <location>
        <begin position="222"/>
        <end position="265"/>
    </location>
</feature>
<dbReference type="InterPro" id="IPR036641">
    <property type="entry name" value="HPT_dom_sf"/>
</dbReference>
<evidence type="ECO:0000256" key="1">
    <source>
        <dbReference type="ARBA" id="ARBA00000085"/>
    </source>
</evidence>
<dbReference type="InterPro" id="IPR001789">
    <property type="entry name" value="Sig_transdc_resp-reg_receiver"/>
</dbReference>
<evidence type="ECO:0000256" key="5">
    <source>
        <dbReference type="ARBA" id="ARBA00022553"/>
    </source>
</evidence>
<comment type="catalytic activity">
    <reaction evidence="1">
        <text>ATP + protein L-histidine = ADP + protein N-phospho-L-histidine.</text>
        <dbReference type="EC" id="2.7.13.3"/>
    </reaction>
</comment>
<name>A0ABQ6FGY9_9RHOO</name>
<keyword evidence="26" id="KW-1185">Reference proteome</keyword>
<accession>A0ABQ6FGY9</accession>
<feature type="domain" description="HPt" evidence="24">
    <location>
        <begin position="962"/>
        <end position="1059"/>
    </location>
</feature>
<evidence type="ECO:0000259" key="19">
    <source>
        <dbReference type="PROSITE" id="PS50109"/>
    </source>
</evidence>
<organism evidence="25 26">
    <name type="scientific">Zoogloea oryzae</name>
    <dbReference type="NCBI Taxonomy" id="310767"/>
    <lineage>
        <taxon>Bacteria</taxon>
        <taxon>Pseudomonadati</taxon>
        <taxon>Pseudomonadota</taxon>
        <taxon>Betaproteobacteria</taxon>
        <taxon>Rhodocyclales</taxon>
        <taxon>Zoogloeaceae</taxon>
        <taxon>Zoogloea</taxon>
    </lineage>
</organism>
<dbReference type="CDD" id="cd00130">
    <property type="entry name" value="PAS"/>
    <property type="match status" value="1"/>
</dbReference>
<dbReference type="Gene3D" id="3.40.50.2300">
    <property type="match status" value="2"/>
</dbReference>
<feature type="domain" description="Histidine kinase" evidence="19">
    <location>
        <begin position="414"/>
        <end position="634"/>
    </location>
</feature>
<dbReference type="PROSITE" id="PS50112">
    <property type="entry name" value="PAS"/>
    <property type="match status" value="1"/>
</dbReference>
<dbReference type="PROSITE" id="PS50894">
    <property type="entry name" value="HPT"/>
    <property type="match status" value="1"/>
</dbReference>
<keyword evidence="13 18" id="KW-0472">Membrane</keyword>
<dbReference type="InterPro" id="IPR004358">
    <property type="entry name" value="Sig_transdc_His_kin-like_C"/>
</dbReference>
<dbReference type="InterPro" id="IPR003660">
    <property type="entry name" value="HAMP_dom"/>
</dbReference>
<dbReference type="PANTHER" id="PTHR45339">
    <property type="entry name" value="HYBRID SIGNAL TRANSDUCTION HISTIDINE KINASE J"/>
    <property type="match status" value="1"/>
</dbReference>
<evidence type="ECO:0000256" key="4">
    <source>
        <dbReference type="ARBA" id="ARBA00022475"/>
    </source>
</evidence>
<evidence type="ECO:0000256" key="8">
    <source>
        <dbReference type="ARBA" id="ARBA00022741"/>
    </source>
</evidence>
<dbReference type="Gene3D" id="3.30.450.20">
    <property type="entry name" value="PAS domain"/>
    <property type="match status" value="1"/>
</dbReference>
<evidence type="ECO:0000256" key="17">
    <source>
        <dbReference type="SAM" id="MobiDB-lite"/>
    </source>
</evidence>
<dbReference type="InterPro" id="IPR008207">
    <property type="entry name" value="Sig_transdc_His_kin_Hpt_dom"/>
</dbReference>
<feature type="modified residue" description="4-aspartylphosphate" evidence="15">
    <location>
        <position position="709"/>
    </location>
</feature>
<proteinExistence type="predicted"/>
<dbReference type="InterPro" id="IPR011006">
    <property type="entry name" value="CheY-like_superfamily"/>
</dbReference>
<evidence type="ECO:0000256" key="7">
    <source>
        <dbReference type="ARBA" id="ARBA00022692"/>
    </source>
</evidence>
<keyword evidence="12" id="KW-0902">Two-component regulatory system</keyword>
<keyword evidence="11 18" id="KW-1133">Transmembrane helix</keyword>
<dbReference type="PRINTS" id="PR00344">
    <property type="entry name" value="BCTRLSENSOR"/>
</dbReference>
<dbReference type="PROSITE" id="PS50113">
    <property type="entry name" value="PAC"/>
    <property type="match status" value="1"/>
</dbReference>
<dbReference type="Pfam" id="PF00512">
    <property type="entry name" value="HisKA"/>
    <property type="match status" value="1"/>
</dbReference>
<dbReference type="Pfam" id="PF00072">
    <property type="entry name" value="Response_reg"/>
    <property type="match status" value="2"/>
</dbReference>
<dbReference type="SMART" id="SM00388">
    <property type="entry name" value="HisKA"/>
    <property type="match status" value="1"/>
</dbReference>
<dbReference type="EC" id="2.7.13.3" evidence="3"/>
<evidence type="ECO:0000256" key="9">
    <source>
        <dbReference type="ARBA" id="ARBA00022777"/>
    </source>
</evidence>
<dbReference type="PROSITE" id="PS50109">
    <property type="entry name" value="HIS_KIN"/>
    <property type="match status" value="1"/>
</dbReference>
<evidence type="ECO:0000256" key="6">
    <source>
        <dbReference type="ARBA" id="ARBA00022679"/>
    </source>
</evidence>
<feature type="coiled-coil region" evidence="16">
    <location>
        <begin position="250"/>
        <end position="277"/>
    </location>
</feature>
<dbReference type="CDD" id="cd16922">
    <property type="entry name" value="HATPase_EvgS-ArcB-TorS-like"/>
    <property type="match status" value="1"/>
</dbReference>
<dbReference type="InterPro" id="IPR003661">
    <property type="entry name" value="HisK_dim/P_dom"/>
</dbReference>
<keyword evidence="9" id="KW-0418">Kinase</keyword>
<dbReference type="InterPro" id="IPR005467">
    <property type="entry name" value="His_kinase_dom"/>
</dbReference>
<dbReference type="InterPro" id="IPR013656">
    <property type="entry name" value="PAS_4"/>
</dbReference>
<dbReference type="InterPro" id="IPR036097">
    <property type="entry name" value="HisK_dim/P_sf"/>
</dbReference>
<dbReference type="SMART" id="SM00091">
    <property type="entry name" value="PAS"/>
    <property type="match status" value="1"/>
</dbReference>
<dbReference type="PROSITE" id="PS50885">
    <property type="entry name" value="HAMP"/>
    <property type="match status" value="1"/>
</dbReference>
<comment type="subcellular location">
    <subcellularLocation>
        <location evidence="2">Cell membrane</location>
        <topology evidence="2">Multi-pass membrane protein</topology>
    </subcellularLocation>
</comment>
<dbReference type="PANTHER" id="PTHR45339:SF1">
    <property type="entry name" value="HYBRID SIGNAL TRANSDUCTION HISTIDINE KINASE J"/>
    <property type="match status" value="1"/>
</dbReference>
<evidence type="ECO:0000256" key="18">
    <source>
        <dbReference type="SAM" id="Phobius"/>
    </source>
</evidence>
<protein>
    <recommendedName>
        <fullName evidence="3">histidine kinase</fullName>
        <ecNumber evidence="3">2.7.13.3</ecNumber>
    </recommendedName>
</protein>
<keyword evidence="5 15" id="KW-0597">Phosphoprotein</keyword>
<dbReference type="InterPro" id="IPR035965">
    <property type="entry name" value="PAS-like_dom_sf"/>
</dbReference>
<dbReference type="Pfam" id="PF01627">
    <property type="entry name" value="Hpt"/>
    <property type="match status" value="1"/>
</dbReference>
<dbReference type="RefSeq" id="WP_284189407.1">
    <property type="nucleotide sequence ID" value="NZ_BSPX01000079.1"/>
</dbReference>
<feature type="domain" description="PAS" evidence="21">
    <location>
        <begin position="270"/>
        <end position="340"/>
    </location>
</feature>
<dbReference type="SUPFAM" id="SSF47226">
    <property type="entry name" value="Histidine-containing phosphotransfer domain, HPT domain"/>
    <property type="match status" value="1"/>
</dbReference>
<dbReference type="PROSITE" id="PS50110">
    <property type="entry name" value="RESPONSE_REGULATORY"/>
    <property type="match status" value="2"/>
</dbReference>
<keyword evidence="4" id="KW-1003">Cell membrane</keyword>
<dbReference type="CDD" id="cd17546">
    <property type="entry name" value="REC_hyHK_CKI1_RcsC-like"/>
    <property type="match status" value="1"/>
</dbReference>
<dbReference type="Proteomes" id="UP001157167">
    <property type="component" value="Unassembled WGS sequence"/>
</dbReference>
<feature type="region of interest" description="Disordered" evidence="17">
    <location>
        <begin position="919"/>
        <end position="947"/>
    </location>
</feature>
<dbReference type="InterPro" id="IPR000014">
    <property type="entry name" value="PAS"/>
</dbReference>
<dbReference type="InterPro" id="IPR000700">
    <property type="entry name" value="PAS-assoc_C"/>
</dbReference>
<dbReference type="SUPFAM" id="SSF47384">
    <property type="entry name" value="Homodimeric domain of signal transducing histidine kinase"/>
    <property type="match status" value="1"/>
</dbReference>
<evidence type="ECO:0000256" key="13">
    <source>
        <dbReference type="ARBA" id="ARBA00023136"/>
    </source>
</evidence>
<comment type="caution">
    <text evidence="25">The sequence shown here is derived from an EMBL/GenBank/DDBJ whole genome shotgun (WGS) entry which is preliminary data.</text>
</comment>
<dbReference type="InterPro" id="IPR003594">
    <property type="entry name" value="HATPase_dom"/>
</dbReference>
<dbReference type="SUPFAM" id="SSF55785">
    <property type="entry name" value="PYP-like sensor domain (PAS domain)"/>
    <property type="match status" value="1"/>
</dbReference>
<dbReference type="CDD" id="cd00082">
    <property type="entry name" value="HisKA"/>
    <property type="match status" value="1"/>
</dbReference>
<dbReference type="NCBIfam" id="TIGR00229">
    <property type="entry name" value="sensory_box"/>
    <property type="match status" value="1"/>
</dbReference>
<evidence type="ECO:0000256" key="15">
    <source>
        <dbReference type="PROSITE-ProRule" id="PRU00169"/>
    </source>
</evidence>
<evidence type="ECO:0000256" key="14">
    <source>
        <dbReference type="PROSITE-ProRule" id="PRU00110"/>
    </source>
</evidence>
<dbReference type="Pfam" id="PF08448">
    <property type="entry name" value="PAS_4"/>
    <property type="match status" value="1"/>
</dbReference>
<keyword evidence="6" id="KW-0808">Transferase</keyword>
<feature type="transmembrane region" description="Helical" evidence="18">
    <location>
        <begin position="188"/>
        <end position="207"/>
    </location>
</feature>
<keyword evidence="7 18" id="KW-0812">Transmembrane</keyword>
<dbReference type="SMART" id="SM00448">
    <property type="entry name" value="REC"/>
    <property type="match status" value="2"/>
</dbReference>
<dbReference type="SUPFAM" id="SSF52172">
    <property type="entry name" value="CheY-like"/>
    <property type="match status" value="2"/>
</dbReference>
<dbReference type="EMBL" id="BSPX01000079">
    <property type="protein sequence ID" value="GLT24244.1"/>
    <property type="molecule type" value="Genomic_DNA"/>
</dbReference>